<evidence type="ECO:0000313" key="2">
    <source>
        <dbReference type="EMBL" id="KAG5456297.1"/>
    </source>
</evidence>
<feature type="compositionally biased region" description="Basic residues" evidence="1">
    <location>
        <begin position="109"/>
        <end position="120"/>
    </location>
</feature>
<keyword evidence="3" id="KW-1185">Reference proteome</keyword>
<gene>
    <name evidence="2" type="ORF">BJ554DRAFT_3998</name>
</gene>
<name>A0A8H7ZNC0_9FUNG</name>
<accession>A0A8H7ZNC0</accession>
<proteinExistence type="predicted"/>
<evidence type="ECO:0000256" key="1">
    <source>
        <dbReference type="SAM" id="MobiDB-lite"/>
    </source>
</evidence>
<sequence>MRRRPRFLTHLKRWIRDALGSHLRFLRIVLFASKSLVSTVSSCLKPIGSPCPAPRLPIGASPLYRRMESFSRPCLCNSDHLCVERLSTRRTFTPVCIICLGNTTAMRTRQTKKNKKKNKQRGIQVAPIGPDTRNAHRLRSDGPGR</sequence>
<reference evidence="2 3" key="1">
    <citation type="journal article" name="Sci. Rep.">
        <title>Genome-scale phylogenetic analyses confirm Olpidium as the closest living zoosporic fungus to the non-flagellated, terrestrial fungi.</title>
        <authorList>
            <person name="Chang Y."/>
            <person name="Rochon D."/>
            <person name="Sekimoto S."/>
            <person name="Wang Y."/>
            <person name="Chovatia M."/>
            <person name="Sandor L."/>
            <person name="Salamov A."/>
            <person name="Grigoriev I.V."/>
            <person name="Stajich J.E."/>
            <person name="Spatafora J.W."/>
        </authorList>
    </citation>
    <scope>NUCLEOTIDE SEQUENCE [LARGE SCALE GENOMIC DNA]</scope>
    <source>
        <strain evidence="2">S191</strain>
    </source>
</reference>
<protein>
    <submittedName>
        <fullName evidence="2">Uncharacterized protein</fullName>
    </submittedName>
</protein>
<dbReference type="AlphaFoldDB" id="A0A8H7ZNC0"/>
<dbReference type="EMBL" id="JAEFCI010011957">
    <property type="protein sequence ID" value="KAG5456297.1"/>
    <property type="molecule type" value="Genomic_DNA"/>
</dbReference>
<evidence type="ECO:0000313" key="3">
    <source>
        <dbReference type="Proteomes" id="UP000673691"/>
    </source>
</evidence>
<feature type="region of interest" description="Disordered" evidence="1">
    <location>
        <begin position="109"/>
        <end position="145"/>
    </location>
</feature>
<organism evidence="2 3">
    <name type="scientific">Olpidium bornovanus</name>
    <dbReference type="NCBI Taxonomy" id="278681"/>
    <lineage>
        <taxon>Eukaryota</taxon>
        <taxon>Fungi</taxon>
        <taxon>Fungi incertae sedis</taxon>
        <taxon>Olpidiomycota</taxon>
        <taxon>Olpidiomycotina</taxon>
        <taxon>Olpidiomycetes</taxon>
        <taxon>Olpidiales</taxon>
        <taxon>Olpidiaceae</taxon>
        <taxon>Olpidium</taxon>
    </lineage>
</organism>
<comment type="caution">
    <text evidence="2">The sequence shown here is derived from an EMBL/GenBank/DDBJ whole genome shotgun (WGS) entry which is preliminary data.</text>
</comment>
<dbReference type="Proteomes" id="UP000673691">
    <property type="component" value="Unassembled WGS sequence"/>
</dbReference>